<organism evidence="2 3">
    <name type="scientific">Methylopila turkensis</name>
    <dbReference type="NCBI Taxonomy" id="1437816"/>
    <lineage>
        <taxon>Bacteria</taxon>
        <taxon>Pseudomonadati</taxon>
        <taxon>Pseudomonadota</taxon>
        <taxon>Alphaproteobacteria</taxon>
        <taxon>Hyphomicrobiales</taxon>
        <taxon>Methylopilaceae</taxon>
        <taxon>Methylopila</taxon>
    </lineage>
</organism>
<keyword evidence="3" id="KW-1185">Reference proteome</keyword>
<dbReference type="InterPro" id="IPR009959">
    <property type="entry name" value="Cyclase_SnoaL-like"/>
</dbReference>
<feature type="region of interest" description="Disordered" evidence="1">
    <location>
        <begin position="1"/>
        <end position="29"/>
    </location>
</feature>
<name>A0A9W6JMV1_9HYPH</name>
<evidence type="ECO:0008006" key="4">
    <source>
        <dbReference type="Google" id="ProtNLM"/>
    </source>
</evidence>
<dbReference type="Gene3D" id="3.10.450.50">
    <property type="match status" value="1"/>
</dbReference>
<evidence type="ECO:0000256" key="1">
    <source>
        <dbReference type="SAM" id="MobiDB-lite"/>
    </source>
</evidence>
<reference evidence="2" key="2">
    <citation type="submission" date="2023-01" db="EMBL/GenBank/DDBJ databases">
        <authorList>
            <person name="Sun Q."/>
            <person name="Evtushenko L."/>
        </authorList>
    </citation>
    <scope>NUCLEOTIDE SEQUENCE</scope>
    <source>
        <strain evidence="2">VKM B-2748</strain>
    </source>
</reference>
<dbReference type="Pfam" id="PF07366">
    <property type="entry name" value="SnoaL"/>
    <property type="match status" value="1"/>
</dbReference>
<accession>A0A9W6JMV1</accession>
<dbReference type="AlphaFoldDB" id="A0A9W6JMV1"/>
<comment type="caution">
    <text evidence="2">The sequence shown here is derived from an EMBL/GenBank/DDBJ whole genome shotgun (WGS) entry which is preliminary data.</text>
</comment>
<reference evidence="2" key="1">
    <citation type="journal article" date="2014" name="Int. J. Syst. Evol. Microbiol.">
        <title>Complete genome sequence of Corynebacterium casei LMG S-19264T (=DSM 44701T), isolated from a smear-ripened cheese.</title>
        <authorList>
            <consortium name="US DOE Joint Genome Institute (JGI-PGF)"/>
            <person name="Walter F."/>
            <person name="Albersmeier A."/>
            <person name="Kalinowski J."/>
            <person name="Ruckert C."/>
        </authorList>
    </citation>
    <scope>NUCLEOTIDE SEQUENCE</scope>
    <source>
        <strain evidence="2">VKM B-2748</strain>
    </source>
</reference>
<dbReference type="Proteomes" id="UP001143309">
    <property type="component" value="Unassembled WGS sequence"/>
</dbReference>
<evidence type="ECO:0000313" key="2">
    <source>
        <dbReference type="EMBL" id="GLK80087.1"/>
    </source>
</evidence>
<gene>
    <name evidence="2" type="ORF">GCM10008174_18280</name>
</gene>
<dbReference type="PANTHER" id="PTHR38436">
    <property type="entry name" value="POLYKETIDE CYCLASE SNOAL-LIKE DOMAIN"/>
    <property type="match status" value="1"/>
</dbReference>
<evidence type="ECO:0000313" key="3">
    <source>
        <dbReference type="Proteomes" id="UP001143309"/>
    </source>
</evidence>
<dbReference type="EMBL" id="BSFL01000002">
    <property type="protein sequence ID" value="GLK80087.1"/>
    <property type="molecule type" value="Genomic_DNA"/>
</dbReference>
<proteinExistence type="predicted"/>
<protein>
    <recommendedName>
        <fullName evidence="4">Ester cyclase</fullName>
    </recommendedName>
</protein>
<dbReference type="RefSeq" id="WP_271200559.1">
    <property type="nucleotide sequence ID" value="NZ_BSFL01000002.1"/>
</dbReference>
<dbReference type="PANTHER" id="PTHR38436:SF1">
    <property type="entry name" value="ESTER CYCLASE"/>
    <property type="match status" value="1"/>
</dbReference>
<sequence>MSEPETSATPMAGDATTVRPGGSSGPNRRQAVQMGMVLGLIGAPTVAFGESADAAAGAPRPMSQSRFAAGLIRIGEDAIARENDAALDAYFAPDFVIHSPGGDLPYGELKAYFAALRAAFADLRIRRAAIVGEGRYLASRTMFSGTFTATFSRSPVGPLRPHGRHVEWEVMNLFRYDEQDRLAEEWVSYDVRSLLQKLGAA</sequence>
<dbReference type="GO" id="GO:0030638">
    <property type="term" value="P:polyketide metabolic process"/>
    <property type="evidence" value="ECO:0007669"/>
    <property type="project" value="InterPro"/>
</dbReference>
<dbReference type="SUPFAM" id="SSF54427">
    <property type="entry name" value="NTF2-like"/>
    <property type="match status" value="1"/>
</dbReference>
<dbReference type="InterPro" id="IPR032710">
    <property type="entry name" value="NTF2-like_dom_sf"/>
</dbReference>